<dbReference type="WBParaSite" id="HNAJ_0001090301-mRNA-1">
    <property type="protein sequence ID" value="HNAJ_0001090301-mRNA-1"/>
    <property type="gene ID" value="HNAJ_0001090301"/>
</dbReference>
<evidence type="ECO:0000313" key="3">
    <source>
        <dbReference type="EMBL" id="VDO09055.1"/>
    </source>
</evidence>
<feature type="compositionally biased region" description="Low complexity" evidence="2">
    <location>
        <begin position="693"/>
        <end position="723"/>
    </location>
</feature>
<dbReference type="PANTHER" id="PTHR22826">
    <property type="entry name" value="RHO GUANINE EXCHANGE FACTOR-RELATED"/>
    <property type="match status" value="1"/>
</dbReference>
<dbReference type="Pfam" id="PF00435">
    <property type="entry name" value="Spectrin"/>
    <property type="match status" value="1"/>
</dbReference>
<dbReference type="EMBL" id="UZAE01013275">
    <property type="protein sequence ID" value="VDO09055.1"/>
    <property type="molecule type" value="Genomic_DNA"/>
</dbReference>
<dbReference type="GO" id="GO:0019898">
    <property type="term" value="C:extrinsic component of membrane"/>
    <property type="evidence" value="ECO:0007669"/>
    <property type="project" value="TreeGrafter"/>
</dbReference>
<dbReference type="InterPro" id="IPR002017">
    <property type="entry name" value="Spectrin_repeat"/>
</dbReference>
<evidence type="ECO:0000313" key="4">
    <source>
        <dbReference type="Proteomes" id="UP000278807"/>
    </source>
</evidence>
<dbReference type="SUPFAM" id="SSF46966">
    <property type="entry name" value="Spectrin repeat"/>
    <property type="match status" value="2"/>
</dbReference>
<sequence>MDHSNKHIDPEVLDFYRPSHINENRLSSSGHNCHTHDLHTPGNQYRSPQGMSQLPLHVKTSSAPRVSATAAVHNAHGIHPQLLRVYQQGRPQSASQHHPTRQPVHPELFRHSPQSCQSNQSTCAASVTSGSTGYASLNSNCKAGHKPAAGRLRAAELISLLRGKYAMLPGGRARNGGPILCFPANSHADCLPLEELYFLVRYLTYLPEENVKKLGFAVIIDMRSGTTWHSVKPVLKVIEECIGGNVAMTYIIKPDKYLEKQKVQMSISKFSFNIQLVSIDQLFLEVDPSQLTADLELIPQVRQTVTQLYEFRAHLQQKWETGRTRLEQIYQFRLFEDDASRMTSWLEQQSVLLLTEHADIGETASQAVQLHSQHKQFLQKCSGVREQVSRLTGIARMLADTGHFAGQQMLKQANELEHERKSFTTALDERSRVLQLSTSFHTRAEAFLNNCTTWETSVRHVSGTNVNDLNQALRLIQERWQDIQRSYEEACRDGRAMVDLLSAPVTGGSHTNLTAAIDYSQGRKHCADLVHELWAWYKRLERTFTDRKSRLTSRLALLMFKEDVGQVLAWLTDHGEPFLARQTAIGKSSQRAEQLYNAHMQFEQVAANTLTNADKLISAVEELASQAENPREVRQVTNEQDTVWQLLGDRQMRLELCMQLRLFEADVHNSMEGLRRDVPAIIAIAAASAATATATSTPSTDASSSTPQSAATPQSPSSTSSSDLGWISDPRQAPSIQALEEVNVSCTAVLPKVEEVLNKGGELIRIFESVGVNFPAGKMLCYFFVLFICSIIL</sequence>
<dbReference type="OrthoDB" id="10256089at2759"/>
<dbReference type="PANTHER" id="PTHR22826:SF106">
    <property type="entry name" value="TRIO, ISOFORM A"/>
    <property type="match status" value="1"/>
</dbReference>
<dbReference type="SMART" id="SM00150">
    <property type="entry name" value="SPEC"/>
    <property type="match status" value="2"/>
</dbReference>
<dbReference type="GO" id="GO:0005085">
    <property type="term" value="F:guanyl-nucleotide exchange factor activity"/>
    <property type="evidence" value="ECO:0007669"/>
    <property type="project" value="UniProtKB-KW"/>
</dbReference>
<accession>A0A158QJ44</accession>
<evidence type="ECO:0000256" key="2">
    <source>
        <dbReference type="SAM" id="MobiDB-lite"/>
    </source>
</evidence>
<evidence type="ECO:0000256" key="1">
    <source>
        <dbReference type="ARBA" id="ARBA00022658"/>
    </source>
</evidence>
<keyword evidence="1" id="KW-0344">Guanine-nucleotide releasing factor</keyword>
<reference evidence="5" key="1">
    <citation type="submission" date="2016-04" db="UniProtKB">
        <authorList>
            <consortium name="WormBaseParasite"/>
        </authorList>
    </citation>
    <scope>IDENTIFICATION</scope>
</reference>
<dbReference type="GO" id="GO:0005737">
    <property type="term" value="C:cytoplasm"/>
    <property type="evidence" value="ECO:0007669"/>
    <property type="project" value="TreeGrafter"/>
</dbReference>
<dbReference type="InterPro" id="IPR051336">
    <property type="entry name" value="RhoGEF_Guanine_NuclExch_SF"/>
</dbReference>
<dbReference type="InterPro" id="IPR018159">
    <property type="entry name" value="Spectrin/alpha-actinin"/>
</dbReference>
<evidence type="ECO:0000313" key="5">
    <source>
        <dbReference type="WBParaSite" id="HNAJ_0001090301-mRNA-1"/>
    </source>
</evidence>
<protein>
    <submittedName>
        <fullName evidence="5">CRAL-TRIO domain-containing protein</fullName>
    </submittedName>
</protein>
<name>A0A158QJ44_RODNA</name>
<keyword evidence="4" id="KW-1185">Reference proteome</keyword>
<dbReference type="Proteomes" id="UP000278807">
    <property type="component" value="Unassembled WGS sequence"/>
</dbReference>
<dbReference type="Gene3D" id="1.20.58.60">
    <property type="match status" value="2"/>
</dbReference>
<reference evidence="3 4" key="2">
    <citation type="submission" date="2018-11" db="EMBL/GenBank/DDBJ databases">
        <authorList>
            <consortium name="Pathogen Informatics"/>
        </authorList>
    </citation>
    <scope>NUCLEOTIDE SEQUENCE [LARGE SCALE GENOMIC DNA]</scope>
</reference>
<gene>
    <name evidence="3" type="ORF">HNAJ_LOCUS10897</name>
</gene>
<dbReference type="STRING" id="102285.A0A158QJ44"/>
<organism evidence="5">
    <name type="scientific">Rodentolepis nana</name>
    <name type="common">Dwarf tapeworm</name>
    <name type="synonym">Hymenolepis nana</name>
    <dbReference type="NCBI Taxonomy" id="102285"/>
    <lineage>
        <taxon>Eukaryota</taxon>
        <taxon>Metazoa</taxon>
        <taxon>Spiralia</taxon>
        <taxon>Lophotrochozoa</taxon>
        <taxon>Platyhelminthes</taxon>
        <taxon>Cestoda</taxon>
        <taxon>Eucestoda</taxon>
        <taxon>Cyclophyllidea</taxon>
        <taxon>Hymenolepididae</taxon>
        <taxon>Rodentolepis</taxon>
    </lineage>
</organism>
<feature type="region of interest" description="Disordered" evidence="2">
    <location>
        <begin position="693"/>
        <end position="726"/>
    </location>
</feature>
<dbReference type="AlphaFoldDB" id="A0A158QJ44"/>
<proteinExistence type="predicted"/>